<dbReference type="InterPro" id="IPR011990">
    <property type="entry name" value="TPR-like_helical_dom_sf"/>
</dbReference>
<feature type="repeat" description="TPR" evidence="2">
    <location>
        <begin position="634"/>
        <end position="667"/>
    </location>
</feature>
<evidence type="ECO:0000313" key="7">
    <source>
        <dbReference type="Proteomes" id="UP000239917"/>
    </source>
</evidence>
<protein>
    <submittedName>
        <fullName evidence="6">Uncharacterized protein</fullName>
    </submittedName>
</protein>
<evidence type="ECO:0000313" key="6">
    <source>
        <dbReference type="EMBL" id="PPI83720.1"/>
    </source>
</evidence>
<keyword evidence="2" id="KW-0802">TPR repeat</keyword>
<feature type="domain" description="Cytochrome c-552/4" evidence="5">
    <location>
        <begin position="179"/>
        <end position="218"/>
    </location>
</feature>
<keyword evidence="1" id="KW-0732">Signal</keyword>
<feature type="domain" description="Cytochrome c-552/4" evidence="5">
    <location>
        <begin position="47"/>
        <end position="73"/>
    </location>
</feature>
<feature type="domain" description="Doubled CXXCH motif" evidence="4">
    <location>
        <begin position="329"/>
        <end position="356"/>
    </location>
</feature>
<gene>
    <name evidence="6" type="ORF">KEHDKFFH_12975</name>
</gene>
<dbReference type="Proteomes" id="UP000239917">
    <property type="component" value="Unassembled WGS sequence"/>
</dbReference>
<dbReference type="Pfam" id="PF13435">
    <property type="entry name" value="Cytochrome_C554"/>
    <property type="match status" value="2"/>
</dbReference>
<sequence length="711" mass="79460">MKALRSGQMFWNYGPEFNDMVNYFLSAVASLALFLASTEVAFADVSECAGCHASEVREWSGSQHAVAMAPATPDTVEGNFSNGRFADSDIQANFRREGEGYVIRLSEGGNSREWPVRYTFGVYPLQQYLVDVGHGRLQAFNIAWDTRAESEGGQRWFRLDESDQNHPGDAMHWTGVYQNWNNQCADCHSTGLKRNYDAESDSYDTHWQQISVGCAACHENAEEHAHAALDGKSLAPGVELAAMGAWLVSQGARPPMHEGPDSSPNQVPSCGRCHSLRTSLTDQGGGQVHDQFSLTRLDEPFYYSDGRIREEVFVLGSFEQSKMFEAGVVCSDCHNPHTGNLKAQGNAVCTQCHSAADFDTPEHHRHGRGSEGAQCVNCHMPESTFMKIDARREHSFMVPRPDISNASSSPDVCLGCHTDKNRDWSITEVDGWFPELYEQETWYHVQQRPSSGMVEYLQNPDEPALRRATLLEQQGQWLAQEQPSLVANLSASDQVVMRESAFRILRHGSAEHARRVGEAGLIDSSLAVRIAAFESLTWLGVELDSAPWEKVRGEYEHFLEMQSDLPSGLVLKARYLLARDFVYKAERTLEKALNKDPGYAPGTILLTDILRSGGRNLEAIDAINRTLEQTPDEASLIHLRGLINLKLKDYSKALEDLERATALAPDQWLFGYRYAVALFQLQQQDEARKVTGALLERFPENPQLQALMKHL</sequence>
<dbReference type="PROSITE" id="PS50005">
    <property type="entry name" value="TPR"/>
    <property type="match status" value="1"/>
</dbReference>
<evidence type="ECO:0000259" key="5">
    <source>
        <dbReference type="Pfam" id="PF13435"/>
    </source>
</evidence>
<keyword evidence="7" id="KW-1185">Reference proteome</keyword>
<evidence type="ECO:0000256" key="1">
    <source>
        <dbReference type="ARBA" id="ARBA00022729"/>
    </source>
</evidence>
<dbReference type="GO" id="GO:0016491">
    <property type="term" value="F:oxidoreductase activity"/>
    <property type="evidence" value="ECO:0007669"/>
    <property type="project" value="TreeGrafter"/>
</dbReference>
<dbReference type="Pfam" id="PF14559">
    <property type="entry name" value="TPR_19"/>
    <property type="match status" value="1"/>
</dbReference>
<proteinExistence type="predicted"/>
<dbReference type="InterPro" id="IPR051829">
    <property type="entry name" value="Multiheme_Cytochr_ET"/>
</dbReference>
<dbReference type="InterPro" id="IPR023155">
    <property type="entry name" value="Cyt_c-552/4"/>
</dbReference>
<dbReference type="SMART" id="SM00028">
    <property type="entry name" value="TPR"/>
    <property type="match status" value="2"/>
</dbReference>
<name>A0A2S5Z8N2_9GAMM</name>
<dbReference type="SUPFAM" id="SSF48695">
    <property type="entry name" value="Multiheme cytochromes"/>
    <property type="match status" value="1"/>
</dbReference>
<dbReference type="PANTHER" id="PTHR35038:SF8">
    <property type="entry name" value="C-TYPE POLYHEME CYTOCHROME OMCC"/>
    <property type="match status" value="1"/>
</dbReference>
<dbReference type="InterPro" id="IPR019734">
    <property type="entry name" value="TPR_rpt"/>
</dbReference>
<dbReference type="EMBL" id="PSSX01000011">
    <property type="protein sequence ID" value="PPI83720.1"/>
    <property type="molecule type" value="Genomic_DNA"/>
</dbReference>
<comment type="caution">
    <text evidence="6">The sequence shown here is derived from an EMBL/GenBank/DDBJ whole genome shotgun (WGS) entry which is preliminary data.</text>
</comment>
<dbReference type="InterPro" id="IPR010177">
    <property type="entry name" value="Paired_CXXCH_1"/>
</dbReference>
<dbReference type="Gene3D" id="1.10.1130.10">
    <property type="entry name" value="Flavocytochrome C3, Chain A"/>
    <property type="match status" value="2"/>
</dbReference>
<feature type="region of interest" description="Disordered" evidence="3">
    <location>
        <begin position="251"/>
        <end position="270"/>
    </location>
</feature>
<evidence type="ECO:0000256" key="3">
    <source>
        <dbReference type="SAM" id="MobiDB-lite"/>
    </source>
</evidence>
<evidence type="ECO:0000259" key="4">
    <source>
        <dbReference type="Pfam" id="PF09699"/>
    </source>
</evidence>
<dbReference type="PANTHER" id="PTHR35038">
    <property type="entry name" value="DISSIMILATORY SULFITE REDUCTASE SIRA"/>
    <property type="match status" value="1"/>
</dbReference>
<accession>A0A2S5Z8N2</accession>
<evidence type="ECO:0000256" key="2">
    <source>
        <dbReference type="PROSITE-ProRule" id="PRU00339"/>
    </source>
</evidence>
<dbReference type="Pfam" id="PF09699">
    <property type="entry name" value="Paired_CXXCH_1"/>
    <property type="match status" value="1"/>
</dbReference>
<reference evidence="6 7" key="1">
    <citation type="submission" date="2018-01" db="EMBL/GenBank/DDBJ databases">
        <title>Complete genome sequences of the type strains of Marinobacter flavimaris and Marinobacter maroccanus.</title>
        <authorList>
            <person name="Palau M."/>
            <person name="Boujida N."/>
            <person name="Manresa A."/>
            <person name="Minana-Galbis D."/>
        </authorList>
    </citation>
    <scope>NUCLEOTIDE SEQUENCE [LARGE SCALE GENOMIC DNA]</scope>
    <source>
        <strain evidence="6 7">N4</strain>
    </source>
</reference>
<dbReference type="Gene3D" id="1.25.40.10">
    <property type="entry name" value="Tetratricopeptide repeat domain"/>
    <property type="match status" value="1"/>
</dbReference>
<dbReference type="AlphaFoldDB" id="A0A2S5Z8N2"/>
<dbReference type="InterPro" id="IPR036280">
    <property type="entry name" value="Multihaem_cyt_sf"/>
</dbReference>
<dbReference type="SUPFAM" id="SSF48452">
    <property type="entry name" value="TPR-like"/>
    <property type="match status" value="1"/>
</dbReference>
<organism evidence="6 7">
    <name type="scientific">Marinobacter maroccanus</name>
    <dbReference type="NCBI Taxonomy" id="2055143"/>
    <lineage>
        <taxon>Bacteria</taxon>
        <taxon>Pseudomonadati</taxon>
        <taxon>Pseudomonadota</taxon>
        <taxon>Gammaproteobacteria</taxon>
        <taxon>Pseudomonadales</taxon>
        <taxon>Marinobacteraceae</taxon>
        <taxon>Marinobacter</taxon>
    </lineage>
</organism>